<dbReference type="RefSeq" id="WP_059177148.1">
    <property type="nucleotide sequence ID" value="NZ_BCNO01000003.1"/>
</dbReference>
<comment type="caution">
    <text evidence="1">The sequence shown here is derived from an EMBL/GenBank/DDBJ whole genome shotgun (WGS) entry which is preliminary data.</text>
</comment>
<dbReference type="PANTHER" id="PTHR34504">
    <property type="entry name" value="ANTITOXIN HICB"/>
    <property type="match status" value="1"/>
</dbReference>
<dbReference type="EMBL" id="BCNO01000003">
    <property type="protein sequence ID" value="GAQ95722.1"/>
    <property type="molecule type" value="Genomic_DNA"/>
</dbReference>
<sequence length="68" mass="7701">MRKIKLTAELIPAEEGGYIVYCPELDITTEGETIEEAIYMIKDAAKAYIEVVGLENIPHFSKEIIKEE</sequence>
<dbReference type="SUPFAM" id="SSF143100">
    <property type="entry name" value="TTHA1013/TTHA0281-like"/>
    <property type="match status" value="1"/>
</dbReference>
<evidence type="ECO:0000313" key="2">
    <source>
        <dbReference type="Proteomes" id="UP000054976"/>
    </source>
</evidence>
<reference evidence="2" key="1">
    <citation type="submission" date="2016-01" db="EMBL/GenBank/DDBJ databases">
        <title>Draft genome sequence of Thermodesulfovibrio aggregans strain TGE-P1.</title>
        <authorList>
            <person name="Sekiguchi Y."/>
            <person name="Ohashi A."/>
            <person name="Matsuura N."/>
            <person name="Tourlousse M.D."/>
        </authorList>
    </citation>
    <scope>NUCLEOTIDE SEQUENCE [LARGE SCALE GENOMIC DNA]</scope>
    <source>
        <strain evidence="2">TGE-P1</strain>
    </source>
</reference>
<dbReference type="AlphaFoldDB" id="A0A0U9HUW8"/>
<dbReference type="OrthoDB" id="5419659at2"/>
<dbReference type="InterPro" id="IPR035069">
    <property type="entry name" value="TTHA1013/TTHA0281-like"/>
</dbReference>
<dbReference type="STRING" id="86166.TAGGR_3198"/>
<dbReference type="Proteomes" id="UP000054976">
    <property type="component" value="Unassembled WGS sequence"/>
</dbReference>
<name>A0A0U9HUW8_9BACT</name>
<accession>A0A0U9HUW8</accession>
<evidence type="ECO:0000313" key="1">
    <source>
        <dbReference type="EMBL" id="GAQ95722.1"/>
    </source>
</evidence>
<dbReference type="Gene3D" id="3.30.160.250">
    <property type="match status" value="1"/>
</dbReference>
<organism evidence="1 2">
    <name type="scientific">Thermodesulfovibrio aggregans</name>
    <dbReference type="NCBI Taxonomy" id="86166"/>
    <lineage>
        <taxon>Bacteria</taxon>
        <taxon>Pseudomonadati</taxon>
        <taxon>Nitrospirota</taxon>
        <taxon>Thermodesulfovibrionia</taxon>
        <taxon>Thermodesulfovibrionales</taxon>
        <taxon>Thermodesulfovibrionaceae</taxon>
        <taxon>Thermodesulfovibrio</taxon>
    </lineage>
</organism>
<proteinExistence type="predicted"/>
<gene>
    <name evidence="1" type="ORF">TAGGR_3198</name>
</gene>
<protein>
    <submittedName>
        <fullName evidence="1">Predicted nuclease of the RNAse H fold, HicB family</fullName>
    </submittedName>
</protein>
<keyword evidence="2" id="KW-1185">Reference proteome</keyword>
<dbReference type="InterPro" id="IPR051404">
    <property type="entry name" value="TA_system_antitoxin"/>
</dbReference>
<dbReference type="PANTHER" id="PTHR34504:SF2">
    <property type="entry name" value="UPF0150 PROTEIN SSL0259"/>
    <property type="match status" value="1"/>
</dbReference>